<evidence type="ECO:0000259" key="3">
    <source>
        <dbReference type="Pfam" id="PF23070"/>
    </source>
</evidence>
<gene>
    <name evidence="7 8" type="primary">LOC114329455</name>
</gene>
<evidence type="ECO:0000313" key="5">
    <source>
        <dbReference type="EnsemblMetazoa" id="XP_028134371.1"/>
    </source>
</evidence>
<dbReference type="PANTHER" id="PTHR22255">
    <property type="entry name" value="LP06548P"/>
    <property type="match status" value="1"/>
</dbReference>
<dbReference type="AlphaFoldDB" id="A0A6P7FF29"/>
<evidence type="ECO:0000313" key="8">
    <source>
        <dbReference type="RefSeq" id="XP_028134378.1"/>
    </source>
</evidence>
<evidence type="ECO:0000313" key="6">
    <source>
        <dbReference type="Proteomes" id="UP001652700"/>
    </source>
</evidence>
<reference evidence="7 8" key="1">
    <citation type="submission" date="2025-04" db="UniProtKB">
        <authorList>
            <consortium name="RefSeq"/>
        </authorList>
    </citation>
    <scope>IDENTIFICATION</scope>
    <source>
        <tissue evidence="7 8">Whole insect</tissue>
    </source>
</reference>
<proteinExistence type="predicted"/>
<organism evidence="7">
    <name type="scientific">Diabrotica virgifera virgifera</name>
    <name type="common">western corn rootworm</name>
    <dbReference type="NCBI Taxonomy" id="50390"/>
    <lineage>
        <taxon>Eukaryota</taxon>
        <taxon>Metazoa</taxon>
        <taxon>Ecdysozoa</taxon>
        <taxon>Arthropoda</taxon>
        <taxon>Hexapoda</taxon>
        <taxon>Insecta</taxon>
        <taxon>Pterygota</taxon>
        <taxon>Neoptera</taxon>
        <taxon>Endopterygota</taxon>
        <taxon>Coleoptera</taxon>
        <taxon>Polyphaga</taxon>
        <taxon>Cucujiformia</taxon>
        <taxon>Chrysomeloidea</taxon>
        <taxon>Chrysomelidae</taxon>
        <taxon>Galerucinae</taxon>
        <taxon>Diabroticina</taxon>
        <taxon>Diabroticites</taxon>
        <taxon>Diabrotica</taxon>
    </lineage>
</organism>
<name>A0A6P7FF29_DIAVI</name>
<dbReference type="Proteomes" id="UP001652700">
    <property type="component" value="Unplaced"/>
</dbReference>
<feature type="chain" id="PRO_5044650927" evidence="1">
    <location>
        <begin position="25"/>
        <end position="597"/>
    </location>
</feature>
<keyword evidence="1" id="KW-0732">Signal</keyword>
<feature type="domain" description="DUF7042" evidence="2">
    <location>
        <begin position="130"/>
        <end position="263"/>
    </location>
</feature>
<dbReference type="PANTHER" id="PTHR22255:SF9">
    <property type="entry name" value="LP06548P"/>
    <property type="match status" value="1"/>
</dbReference>
<reference evidence="5" key="2">
    <citation type="submission" date="2025-05" db="UniProtKB">
        <authorList>
            <consortium name="EnsemblMetazoa"/>
        </authorList>
    </citation>
    <scope>IDENTIFICATION</scope>
</reference>
<dbReference type="OrthoDB" id="9979716at2759"/>
<dbReference type="RefSeq" id="XP_028134378.1">
    <property type="nucleotide sequence ID" value="XM_028278577.1"/>
</dbReference>
<accession>A0A6P7FF29</accession>
<dbReference type="Pfam" id="PF23069">
    <property type="entry name" value="DUF7042"/>
    <property type="match status" value="1"/>
</dbReference>
<dbReference type="GeneID" id="114329455"/>
<feature type="domain" description="DUF7044" evidence="4">
    <location>
        <begin position="30"/>
        <end position="111"/>
    </location>
</feature>
<dbReference type="RefSeq" id="XP_028134371.1">
    <property type="nucleotide sequence ID" value="XM_028278570.1"/>
</dbReference>
<evidence type="ECO:0000259" key="2">
    <source>
        <dbReference type="Pfam" id="PF23069"/>
    </source>
</evidence>
<sequence>MDVPWTSLVIQFILLLFVLQFTSTFKQTGTCYFPERWEGTWFQSGVRQSILIEGPRLSSKGRCVGSEGDKFLILDEKKTCYRCVVIHEKHINVLQYKETYCHSREVLPTLCGLITGDALLYSMFRENAVPIPCPFRGPFTFTYNRGHGECRYPVSSIDTCIEESKLLLSYQACPDVHGSESAIEELQCLALWKEGSSRYLVGKIYHSHVTSNEDRYRCFVYEKASAASEALDGVDYRVAQSGDATCNGLFSATEGSRTMTLKKALPLNKCRFPYWIANSNHWHTLDYSSTYSFHHKNSTLRITNSTGIDMKVICVQLKQATRDESAVVLITHFTMGCQNGYICIAFYRRDVHVMEMQMGTQTNRREDACNPGFFDKSTLPFVTLVTTTGETQHCPFMGKFEVNNLIQNKQETSLNKYSQREEPKYFDSNFYFRKERRSIYFEELEYTRRRVKRVDEDFDCDSNGVSTLNIGCVSYDTMEFTMDCTAPNLITSYSCHGRWEENGTNFLITSPVGNSAFGVRKFCFMYKEVISGVMFSTSAESCNRLIKPGITGELIFNISSTGKCFDTDASIRTQPINAWLISSIVFSSIVWAIQTSR</sequence>
<evidence type="ECO:0000313" key="7">
    <source>
        <dbReference type="RefSeq" id="XP_028134371.1"/>
    </source>
</evidence>
<dbReference type="InterPro" id="IPR055472">
    <property type="entry name" value="DUF7044"/>
</dbReference>
<evidence type="ECO:0000259" key="4">
    <source>
        <dbReference type="Pfam" id="PF23071"/>
    </source>
</evidence>
<feature type="signal peptide" evidence="1">
    <location>
        <begin position="1"/>
        <end position="24"/>
    </location>
</feature>
<dbReference type="KEGG" id="dvv:114329455"/>
<dbReference type="Pfam" id="PF23070">
    <property type="entry name" value="DUF7043"/>
    <property type="match status" value="1"/>
</dbReference>
<dbReference type="InterPro" id="IPR055471">
    <property type="entry name" value="DUF7043"/>
</dbReference>
<dbReference type="EnsemblMetazoa" id="XM_028278570.2">
    <property type="protein sequence ID" value="XP_028134371.1"/>
    <property type="gene ID" value="LOC114329455"/>
</dbReference>
<protein>
    <submittedName>
        <fullName evidence="7 8">Uncharacterized protein LOC114329455</fullName>
    </submittedName>
</protein>
<evidence type="ECO:0000256" key="1">
    <source>
        <dbReference type="SAM" id="SignalP"/>
    </source>
</evidence>
<dbReference type="GO" id="GO:0061909">
    <property type="term" value="P:autophagosome-lysosome fusion"/>
    <property type="evidence" value="ECO:0007669"/>
    <property type="project" value="TreeGrafter"/>
</dbReference>
<dbReference type="InterPro" id="IPR055470">
    <property type="entry name" value="DUF7042"/>
</dbReference>
<keyword evidence="6" id="KW-1185">Reference proteome</keyword>
<feature type="domain" description="DUF7043" evidence="3">
    <location>
        <begin position="268"/>
        <end position="377"/>
    </location>
</feature>
<dbReference type="Pfam" id="PF23071">
    <property type="entry name" value="DUF7044"/>
    <property type="match status" value="1"/>
</dbReference>